<evidence type="ECO:0000259" key="2">
    <source>
        <dbReference type="PROSITE" id="PS50112"/>
    </source>
</evidence>
<dbReference type="InterPro" id="IPR013767">
    <property type="entry name" value="PAS_fold"/>
</dbReference>
<organism evidence="3 4">
    <name type="scientific">Basidiobolus ranarum</name>
    <dbReference type="NCBI Taxonomy" id="34480"/>
    <lineage>
        <taxon>Eukaryota</taxon>
        <taxon>Fungi</taxon>
        <taxon>Fungi incertae sedis</taxon>
        <taxon>Zoopagomycota</taxon>
        <taxon>Entomophthoromycotina</taxon>
        <taxon>Basidiobolomycetes</taxon>
        <taxon>Basidiobolales</taxon>
        <taxon>Basidiobolaceae</taxon>
        <taxon>Basidiobolus</taxon>
    </lineage>
</organism>
<dbReference type="InterPro" id="IPR035965">
    <property type="entry name" value="PAS-like_dom_sf"/>
</dbReference>
<feature type="coiled-coil region" evidence="1">
    <location>
        <begin position="222"/>
        <end position="249"/>
    </location>
</feature>
<sequence>MRELKESTSNGSNTVSLVYRIMRKDSGYAWFEAQGKLHSDQGKGRKCIVLVGRSRPVYKLSWEALQICGGLSDNEFWAKLSLDGMYLYATPECQDLLGSSPDELAGTSLYQLVRSDRTAALTKALHQARDGTTVKLRHTIQNKKGRYVEVVSVFYPGDTYKNGKASFILCQSKELASDEGSTDIAINSSTLPSPQTDHIATEADNMFDMLDLTRNTTWQYELHQLRLVNKKLKEELEALTASRKKKKRKTTPNSGKVCSLCQKKDSSQWHKDGQKTLCNVCSCNTSDASSPLTLSSPPSQIAAQ</sequence>
<name>A0ABR2W7P1_9FUNG</name>
<proteinExistence type="predicted"/>
<evidence type="ECO:0000256" key="1">
    <source>
        <dbReference type="SAM" id="Coils"/>
    </source>
</evidence>
<keyword evidence="4" id="KW-1185">Reference proteome</keyword>
<dbReference type="Proteomes" id="UP001479436">
    <property type="component" value="Unassembled WGS sequence"/>
</dbReference>
<dbReference type="SUPFAM" id="SSF55785">
    <property type="entry name" value="PYP-like sensor domain (PAS domain)"/>
    <property type="match status" value="1"/>
</dbReference>
<feature type="domain" description="PAS" evidence="2">
    <location>
        <begin position="80"/>
        <end position="132"/>
    </location>
</feature>
<dbReference type="Gene3D" id="3.30.450.20">
    <property type="entry name" value="PAS domain"/>
    <property type="match status" value="2"/>
</dbReference>
<evidence type="ECO:0000313" key="3">
    <source>
        <dbReference type="EMBL" id="KAK9722350.1"/>
    </source>
</evidence>
<keyword evidence="1" id="KW-0175">Coiled coil</keyword>
<dbReference type="PROSITE" id="PS50112">
    <property type="entry name" value="PAS"/>
    <property type="match status" value="1"/>
</dbReference>
<dbReference type="SMART" id="SM00091">
    <property type="entry name" value="PAS"/>
    <property type="match status" value="1"/>
</dbReference>
<dbReference type="EMBL" id="JASJQH010006952">
    <property type="protein sequence ID" value="KAK9722350.1"/>
    <property type="molecule type" value="Genomic_DNA"/>
</dbReference>
<protein>
    <recommendedName>
        <fullName evidence="2">PAS domain-containing protein</fullName>
    </recommendedName>
</protein>
<dbReference type="Pfam" id="PF00989">
    <property type="entry name" value="PAS"/>
    <property type="match status" value="1"/>
</dbReference>
<dbReference type="InterPro" id="IPR000014">
    <property type="entry name" value="PAS"/>
</dbReference>
<comment type="caution">
    <text evidence="3">The sequence shown here is derived from an EMBL/GenBank/DDBJ whole genome shotgun (WGS) entry which is preliminary data.</text>
</comment>
<gene>
    <name evidence="3" type="ORF">K7432_002738</name>
</gene>
<evidence type="ECO:0000313" key="4">
    <source>
        <dbReference type="Proteomes" id="UP001479436"/>
    </source>
</evidence>
<dbReference type="CDD" id="cd00130">
    <property type="entry name" value="PAS"/>
    <property type="match status" value="1"/>
</dbReference>
<reference evidence="3 4" key="1">
    <citation type="submission" date="2023-04" db="EMBL/GenBank/DDBJ databases">
        <title>Genome of Basidiobolus ranarum AG-B5.</title>
        <authorList>
            <person name="Stajich J.E."/>
            <person name="Carter-House D."/>
            <person name="Gryganskyi A."/>
        </authorList>
    </citation>
    <scope>NUCLEOTIDE SEQUENCE [LARGE SCALE GENOMIC DNA]</scope>
    <source>
        <strain evidence="3 4">AG-B5</strain>
    </source>
</reference>
<accession>A0ABR2W7P1</accession>